<accession>A0ABR3KW67</accession>
<name>A0ABR3KW67_TRISP</name>
<organism evidence="1 2">
    <name type="scientific">Trichinella spiralis</name>
    <name type="common">Trichina worm</name>
    <dbReference type="NCBI Taxonomy" id="6334"/>
    <lineage>
        <taxon>Eukaryota</taxon>
        <taxon>Metazoa</taxon>
        <taxon>Ecdysozoa</taxon>
        <taxon>Nematoda</taxon>
        <taxon>Enoplea</taxon>
        <taxon>Dorylaimia</taxon>
        <taxon>Trichinellida</taxon>
        <taxon>Trichinellidae</taxon>
        <taxon>Trichinella</taxon>
    </lineage>
</organism>
<evidence type="ECO:0000313" key="2">
    <source>
        <dbReference type="Proteomes" id="UP001558632"/>
    </source>
</evidence>
<reference evidence="1 2" key="1">
    <citation type="submission" date="2024-07" db="EMBL/GenBank/DDBJ databases">
        <title>Enhanced genomic and transcriptomic resources for Trichinella pseudospiralis and T. spiralis underpin the discovery of pronounced molecular differences between stages and species.</title>
        <authorList>
            <person name="Pasi K.K."/>
            <person name="La Rosa G."/>
            <person name="Gomez-Morales M.A."/>
            <person name="Tosini F."/>
            <person name="Sumanam S."/>
            <person name="Young N.D."/>
            <person name="Chang B.C."/>
            <person name="Robin G.B."/>
        </authorList>
    </citation>
    <scope>NUCLEOTIDE SEQUENCE [LARGE SCALE GENOMIC DNA]</scope>
    <source>
        <strain evidence="1">ISS534</strain>
    </source>
</reference>
<dbReference type="EMBL" id="JBEUSY010000165">
    <property type="protein sequence ID" value="KAL1243674.1"/>
    <property type="molecule type" value="Genomic_DNA"/>
</dbReference>
<protein>
    <submittedName>
        <fullName evidence="1">E3 ubiquitin-protein ligase</fullName>
    </submittedName>
</protein>
<dbReference type="Proteomes" id="UP001558632">
    <property type="component" value="Unassembled WGS sequence"/>
</dbReference>
<sequence>MQTRPEPIDIQMSNLSLKSTHKRLPCSNNDNNNHASNTCFLNVESSARSDRISYKNQQEIKEKLHQIRTLMKEKQDKLQMAMSKSYHS</sequence>
<gene>
    <name evidence="1" type="ORF">TSPI_01329</name>
</gene>
<keyword evidence="2" id="KW-1185">Reference proteome</keyword>
<evidence type="ECO:0000313" key="1">
    <source>
        <dbReference type="EMBL" id="KAL1243674.1"/>
    </source>
</evidence>
<comment type="caution">
    <text evidence="1">The sequence shown here is derived from an EMBL/GenBank/DDBJ whole genome shotgun (WGS) entry which is preliminary data.</text>
</comment>
<proteinExistence type="predicted"/>